<dbReference type="EMBL" id="ML143437">
    <property type="protein sequence ID" value="TBU27031.1"/>
    <property type="molecule type" value="Genomic_DNA"/>
</dbReference>
<dbReference type="OrthoDB" id="3236156at2759"/>
<feature type="compositionally biased region" description="Basic and acidic residues" evidence="1">
    <location>
        <begin position="717"/>
        <end position="728"/>
    </location>
</feature>
<protein>
    <submittedName>
        <fullName evidence="2">Uncharacterized protein</fullName>
    </submittedName>
</protein>
<evidence type="ECO:0000256" key="1">
    <source>
        <dbReference type="SAM" id="MobiDB-lite"/>
    </source>
</evidence>
<gene>
    <name evidence="2" type="ORF">BD311DRAFT_789384</name>
</gene>
<evidence type="ECO:0000313" key="2">
    <source>
        <dbReference type="EMBL" id="TBU27031.1"/>
    </source>
</evidence>
<accession>A0A4Q9MLP8</accession>
<organism evidence="2">
    <name type="scientific">Dichomitus squalens</name>
    <dbReference type="NCBI Taxonomy" id="114155"/>
    <lineage>
        <taxon>Eukaryota</taxon>
        <taxon>Fungi</taxon>
        <taxon>Dikarya</taxon>
        <taxon>Basidiomycota</taxon>
        <taxon>Agaricomycotina</taxon>
        <taxon>Agaricomycetes</taxon>
        <taxon>Polyporales</taxon>
        <taxon>Polyporaceae</taxon>
        <taxon>Dichomitus</taxon>
    </lineage>
</organism>
<feature type="region of interest" description="Disordered" evidence="1">
    <location>
        <begin position="697"/>
        <end position="728"/>
    </location>
</feature>
<reference evidence="2" key="1">
    <citation type="submission" date="2019-01" db="EMBL/GenBank/DDBJ databases">
        <title>Draft genome sequences of three monokaryotic isolates of the white-rot basidiomycete fungus Dichomitus squalens.</title>
        <authorList>
            <consortium name="DOE Joint Genome Institute"/>
            <person name="Lopez S.C."/>
            <person name="Andreopoulos B."/>
            <person name="Pangilinan J."/>
            <person name="Lipzen A."/>
            <person name="Riley R."/>
            <person name="Ahrendt S."/>
            <person name="Ng V."/>
            <person name="Barry K."/>
            <person name="Daum C."/>
            <person name="Grigoriev I.V."/>
            <person name="Hilden K.S."/>
            <person name="Makela M.R."/>
            <person name="de Vries R.P."/>
        </authorList>
    </citation>
    <scope>NUCLEOTIDE SEQUENCE [LARGE SCALE GENOMIC DNA]</scope>
    <source>
        <strain evidence="2">OM18370.1</strain>
    </source>
</reference>
<sequence>MAELDLEMCLVALPRELRKRVHLLLKENINLRRRIERFPGQKARAIDKAVEAATENTNFDAPVVLKFKVNGVVPEHIRALVRDLVGLGLKVNQVKKAITQMATAAGLTVEGNMSERTGGRVVKEGGIMAQMQVVEELQSADGATLSSDGTTHRHIPQESRHLQLNTGSSNTTHFLGGFFNTHPIDPRTFPLKLCKKLFRIVENWVREETAFLLALAEETRSVVEAAGGETAWRQLSPEDLAAKNVSIQQAEAYQAMPQHERQLADLFDLNAFKGGATPGLQAPVLLMNKDNTATAAAGPSVAQARAVEQSRGGGPKHAELSGTLFRHKDDKKGQQDSMRWFFLASPLAKLLTFPDTSNTRYGSYGDAASVLLLSIVVDRKDSGEATNLERNVRAGLEDEPTLAEHCAIHPYMRAVRSSTHLNHLSLGPLHDHVLAHIQRLIDDPDLLLGPDASYETAVLDGQPWGHPDAIAGVQRLLPRLPYLRRALNTWRQFTAEFAPGGTIARLTDRERELAAMPATNDRNEGALGLYRYLARTMPNISVDQYNARIMWHQNGTATYAAKLTPEVHKFDGSGSQRQQRLTEALRKRVHREEVAEKKTARQVKLSKLKTWTTGLTVPVVDEQLDWQREWVDKGAKDGKQIAIKKLLPNKRSMLRELRAAVRRYKMDETLQVRARKSLEAVGIVWLGSVYEDLEVEPEEEGADEDAVGEGRGQSDGIDARRTQSGDKV</sequence>
<feature type="compositionally biased region" description="Acidic residues" evidence="1">
    <location>
        <begin position="697"/>
        <end position="707"/>
    </location>
</feature>
<proteinExistence type="predicted"/>
<dbReference type="Proteomes" id="UP000292957">
    <property type="component" value="Unassembled WGS sequence"/>
</dbReference>
<name>A0A4Q9MLP8_9APHY</name>
<dbReference type="AlphaFoldDB" id="A0A4Q9MLP8"/>